<gene>
    <name evidence="3" type="ORF">JQ619_06720</name>
</gene>
<dbReference type="Proteomes" id="UP001314635">
    <property type="component" value="Unassembled WGS sequence"/>
</dbReference>
<comment type="similarity">
    <text evidence="1">Belongs to the PhzF family.</text>
</comment>
<name>A0ABS5G430_9BRAD</name>
<reference evidence="4" key="1">
    <citation type="journal article" date="2021" name="ISME J.">
        <title>Evolutionary origin and ecological implication of a unique nif island in free-living Bradyrhizobium lineages.</title>
        <authorList>
            <person name="Tao J."/>
        </authorList>
    </citation>
    <scope>NUCLEOTIDE SEQUENCE [LARGE SCALE GENOMIC DNA]</scope>
    <source>
        <strain evidence="4">SZCCT0094</strain>
    </source>
</reference>
<organism evidence="3 4">
    <name type="scientific">Bradyrhizobium denitrificans</name>
    <dbReference type="NCBI Taxonomy" id="2734912"/>
    <lineage>
        <taxon>Bacteria</taxon>
        <taxon>Pseudomonadati</taxon>
        <taxon>Pseudomonadota</taxon>
        <taxon>Alphaproteobacteria</taxon>
        <taxon>Hyphomicrobiales</taxon>
        <taxon>Nitrobacteraceae</taxon>
        <taxon>Bradyrhizobium</taxon>
    </lineage>
</organism>
<proteinExistence type="inferred from homology"/>
<sequence length="279" mass="29319">MIIQHIAAFTDGPCGGNPAGVVICETLPEAATMQAMAADIGYSETAFAAPIGDTWRVRYFAPQAEVDFCGHATIALGAALARHQASGTFALTLNHADITVDGHLTATDWSASFQSPPTQTRALPSAALDETLALFGLSQGDLDPRIPPVIAHAGMDHPILALRDRSRLGAISYDFARGEALAQRERFCTFALMHAETPQLFHARNPFPFGGVYEDPATGAAAAALAGYLRELSWTAAAPIVIRQGEDMGVPCSLQVDLDGARGAPVRVSGSVRSIQPAA</sequence>
<evidence type="ECO:0000313" key="3">
    <source>
        <dbReference type="EMBL" id="MBR1135451.1"/>
    </source>
</evidence>
<evidence type="ECO:0000313" key="4">
    <source>
        <dbReference type="Proteomes" id="UP001314635"/>
    </source>
</evidence>
<dbReference type="PIRSF" id="PIRSF016184">
    <property type="entry name" value="PhzC_PhzF"/>
    <property type="match status" value="1"/>
</dbReference>
<evidence type="ECO:0000256" key="1">
    <source>
        <dbReference type="ARBA" id="ARBA00008270"/>
    </source>
</evidence>
<dbReference type="Gene3D" id="3.10.310.10">
    <property type="entry name" value="Diaminopimelate Epimerase, Chain A, domain 1"/>
    <property type="match status" value="2"/>
</dbReference>
<dbReference type="PANTHER" id="PTHR13774:SF39">
    <property type="entry name" value="BIOSYNTHESIS PROTEIN, PUTATIVE-RELATED"/>
    <property type="match status" value="1"/>
</dbReference>
<evidence type="ECO:0000256" key="2">
    <source>
        <dbReference type="ARBA" id="ARBA00023235"/>
    </source>
</evidence>
<accession>A0ABS5G430</accession>
<dbReference type="EMBL" id="JAFCLK010000005">
    <property type="protein sequence ID" value="MBR1135451.1"/>
    <property type="molecule type" value="Genomic_DNA"/>
</dbReference>
<dbReference type="NCBIfam" id="TIGR00654">
    <property type="entry name" value="PhzF_family"/>
    <property type="match status" value="1"/>
</dbReference>
<comment type="caution">
    <text evidence="3">The sequence shown here is derived from an EMBL/GenBank/DDBJ whole genome shotgun (WGS) entry which is preliminary data.</text>
</comment>
<dbReference type="RefSeq" id="WP_172235354.1">
    <property type="nucleotide sequence ID" value="NZ_JABFDP010000001.1"/>
</dbReference>
<dbReference type="Pfam" id="PF02567">
    <property type="entry name" value="PhzC-PhzF"/>
    <property type="match status" value="1"/>
</dbReference>
<protein>
    <submittedName>
        <fullName evidence="3">PhzF family phenazine biosynthesis protein</fullName>
    </submittedName>
</protein>
<keyword evidence="2" id="KW-0413">Isomerase</keyword>
<dbReference type="SUPFAM" id="SSF54506">
    <property type="entry name" value="Diaminopimelate epimerase-like"/>
    <property type="match status" value="1"/>
</dbReference>
<keyword evidence="4" id="KW-1185">Reference proteome</keyword>
<dbReference type="InterPro" id="IPR003719">
    <property type="entry name" value="Phenazine_PhzF-like"/>
</dbReference>
<dbReference type="PANTHER" id="PTHR13774">
    <property type="entry name" value="PHENAZINE BIOSYNTHESIS PROTEIN"/>
    <property type="match status" value="1"/>
</dbReference>